<dbReference type="RefSeq" id="WP_223994063.1">
    <property type="nucleotide sequence ID" value="NZ_CAJZAG010000012.1"/>
</dbReference>
<protein>
    <submittedName>
        <fullName evidence="1">Uncharacterized protein</fullName>
    </submittedName>
</protein>
<proteinExistence type="predicted"/>
<reference evidence="1 2" key="1">
    <citation type="submission" date="2021-08" db="EMBL/GenBank/DDBJ databases">
        <authorList>
            <person name="Peeters C."/>
        </authorList>
    </citation>
    <scope>NUCLEOTIDE SEQUENCE [LARGE SCALE GENOMIC DNA]</scope>
    <source>
        <strain evidence="1 2">LMG 32289</strain>
    </source>
</reference>
<organism evidence="1 2">
    <name type="scientific">Cupriavidus pampae</name>
    <dbReference type="NCBI Taxonomy" id="659251"/>
    <lineage>
        <taxon>Bacteria</taxon>
        <taxon>Pseudomonadati</taxon>
        <taxon>Pseudomonadota</taxon>
        <taxon>Betaproteobacteria</taxon>
        <taxon>Burkholderiales</taxon>
        <taxon>Burkholderiaceae</taxon>
        <taxon>Cupriavidus</taxon>
    </lineage>
</organism>
<name>A0ABM8XU38_9BURK</name>
<dbReference type="EMBL" id="CAJZAG010000012">
    <property type="protein sequence ID" value="CAG9183887.1"/>
    <property type="molecule type" value="Genomic_DNA"/>
</dbReference>
<sequence length="217" mass="24646">MKTPSLLPVDILLPENTPLEGGARFVRLPTREALESFWAAHRATLPYAARGVAYGPYQVYLREDEWVFAPTKATLVRTVTRWDQVGIVCRWYDWASDEPNDHASFFRELPPDELQGRTPETYRGWWVLDNLPDGTSDSDWFEGAVDEVSDPALPLAEVLARLQAQTFDAWKHAERDVWLMDAGDVDQHLVYRREHEAEEAAIARFGLPPEGPGGVWG</sequence>
<comment type="caution">
    <text evidence="1">The sequence shown here is derived from an EMBL/GenBank/DDBJ whole genome shotgun (WGS) entry which is preliminary data.</text>
</comment>
<evidence type="ECO:0000313" key="1">
    <source>
        <dbReference type="EMBL" id="CAG9183887.1"/>
    </source>
</evidence>
<evidence type="ECO:0000313" key="2">
    <source>
        <dbReference type="Proteomes" id="UP000706525"/>
    </source>
</evidence>
<gene>
    <name evidence="1" type="ORF">LMG32289_05454</name>
</gene>
<accession>A0ABM8XU38</accession>
<dbReference type="Proteomes" id="UP000706525">
    <property type="component" value="Unassembled WGS sequence"/>
</dbReference>
<keyword evidence="2" id="KW-1185">Reference proteome</keyword>